<protein>
    <submittedName>
        <fullName evidence="1">Uncharacterized protein</fullName>
    </submittedName>
</protein>
<accession>A0A176W6Z3</accession>
<evidence type="ECO:0000313" key="1">
    <source>
        <dbReference type="EMBL" id="OAE28381.1"/>
    </source>
</evidence>
<dbReference type="Proteomes" id="UP000077202">
    <property type="component" value="Unassembled WGS sequence"/>
</dbReference>
<organism evidence="1 2">
    <name type="scientific">Marchantia polymorpha subsp. ruderalis</name>
    <dbReference type="NCBI Taxonomy" id="1480154"/>
    <lineage>
        <taxon>Eukaryota</taxon>
        <taxon>Viridiplantae</taxon>
        <taxon>Streptophyta</taxon>
        <taxon>Embryophyta</taxon>
        <taxon>Marchantiophyta</taxon>
        <taxon>Marchantiopsida</taxon>
        <taxon>Marchantiidae</taxon>
        <taxon>Marchantiales</taxon>
        <taxon>Marchantiaceae</taxon>
        <taxon>Marchantia</taxon>
    </lineage>
</organism>
<sequence length="191" mass="22281">MQRAAALRRGRSQSYLLLGMLSSSSFDAGYRSRRFESHRLSPSARLFRPRALIRSQVVIYGIDPQQQQQQEANSKCQVKMPMTWKTWRTRSVRVRACPEEEPNKIAEVKTWKTKKTRSSRVRATAQRYPELEKLKEPVRVNRIPTDGDTAANSMITLERQYGRDRVTLRFYCSIGRTTGVYRTLRQKVPNK</sequence>
<comment type="caution">
    <text evidence="1">The sequence shown here is derived from an EMBL/GenBank/DDBJ whole genome shotgun (WGS) entry which is preliminary data.</text>
</comment>
<name>A0A176W6Z3_MARPO</name>
<evidence type="ECO:0000313" key="2">
    <source>
        <dbReference type="Proteomes" id="UP000077202"/>
    </source>
</evidence>
<proteinExistence type="predicted"/>
<dbReference type="EMBL" id="LVLJ01001740">
    <property type="protein sequence ID" value="OAE28381.1"/>
    <property type="molecule type" value="Genomic_DNA"/>
</dbReference>
<gene>
    <name evidence="1" type="ORF">AXG93_4027s1030</name>
</gene>
<dbReference type="AlphaFoldDB" id="A0A176W6Z3"/>
<keyword evidence="2" id="KW-1185">Reference proteome</keyword>
<reference evidence="1" key="1">
    <citation type="submission" date="2016-03" db="EMBL/GenBank/DDBJ databases">
        <title>Mechanisms controlling the formation of the plant cell surface in tip-growing cells are functionally conserved among land plants.</title>
        <authorList>
            <person name="Honkanen S."/>
            <person name="Jones V.A."/>
            <person name="Morieri G."/>
            <person name="Champion C."/>
            <person name="Hetherington A.J."/>
            <person name="Kelly S."/>
            <person name="Saint-Marcoux D."/>
            <person name="Proust H."/>
            <person name="Prescott H."/>
            <person name="Dolan L."/>
        </authorList>
    </citation>
    <scope>NUCLEOTIDE SEQUENCE [LARGE SCALE GENOMIC DNA]</scope>
    <source>
        <tissue evidence="1">Whole gametophyte</tissue>
    </source>
</reference>